<accession>A0A4R3NNJ0</accession>
<keyword evidence="3" id="KW-1185">Reference proteome</keyword>
<evidence type="ECO:0000313" key="3">
    <source>
        <dbReference type="Proteomes" id="UP000295097"/>
    </source>
</evidence>
<comment type="caution">
    <text evidence="2">The sequence shown here is derived from an EMBL/GenBank/DDBJ whole genome shotgun (WGS) entry which is preliminary data.</text>
</comment>
<name>A0A4R3NNJ0_9HYPH</name>
<dbReference type="Proteomes" id="UP000295097">
    <property type="component" value="Unassembled WGS sequence"/>
</dbReference>
<sequence length="87" mass="9664">MPFTDAMADVRDFVRSYRRKTYNTSGQKCIFLAKTYPTYMLVGNETHAASAFSRPFSGAGERRKEQVDAAPGQPRTDTGGRNVSRAP</sequence>
<protein>
    <submittedName>
        <fullName evidence="2">Uncharacterized protein</fullName>
    </submittedName>
</protein>
<reference evidence="2 3" key="1">
    <citation type="submission" date="2019-03" db="EMBL/GenBank/DDBJ databases">
        <title>Freshwater and sediment microbial communities from various areas in North America, analyzing microbe dynamics in response to fracking.</title>
        <authorList>
            <person name="Lamendella R."/>
        </authorList>
    </citation>
    <scope>NUCLEOTIDE SEQUENCE [LARGE SCALE GENOMIC DNA]</scope>
    <source>
        <strain evidence="2 3">175.2</strain>
    </source>
</reference>
<proteinExistence type="predicted"/>
<dbReference type="EMBL" id="SMAR01000040">
    <property type="protein sequence ID" value="TCT31741.1"/>
    <property type="molecule type" value="Genomic_DNA"/>
</dbReference>
<feature type="region of interest" description="Disordered" evidence="1">
    <location>
        <begin position="53"/>
        <end position="87"/>
    </location>
</feature>
<organism evidence="2 3">
    <name type="scientific">Martelella mediterranea</name>
    <dbReference type="NCBI Taxonomy" id="293089"/>
    <lineage>
        <taxon>Bacteria</taxon>
        <taxon>Pseudomonadati</taxon>
        <taxon>Pseudomonadota</taxon>
        <taxon>Alphaproteobacteria</taxon>
        <taxon>Hyphomicrobiales</taxon>
        <taxon>Aurantimonadaceae</taxon>
        <taxon>Martelella</taxon>
    </lineage>
</organism>
<evidence type="ECO:0000256" key="1">
    <source>
        <dbReference type="SAM" id="MobiDB-lite"/>
    </source>
</evidence>
<dbReference type="AlphaFoldDB" id="A0A4R3NNJ0"/>
<evidence type="ECO:0000313" key="2">
    <source>
        <dbReference type="EMBL" id="TCT31741.1"/>
    </source>
</evidence>
<gene>
    <name evidence="2" type="ORF">EDC90_104011</name>
</gene>